<feature type="domain" description="ABC transmembrane type-1" evidence="9">
    <location>
        <begin position="116"/>
        <end position="305"/>
    </location>
</feature>
<accession>A0ABU8RFA4</accession>
<evidence type="ECO:0000256" key="4">
    <source>
        <dbReference type="ARBA" id="ARBA00022692"/>
    </source>
</evidence>
<dbReference type="PANTHER" id="PTHR43386">
    <property type="entry name" value="OLIGOPEPTIDE TRANSPORT SYSTEM PERMEASE PROTEIN APPC"/>
    <property type="match status" value="1"/>
</dbReference>
<feature type="region of interest" description="Disordered" evidence="8">
    <location>
        <begin position="1"/>
        <end position="40"/>
    </location>
</feature>
<feature type="transmembrane region" description="Helical" evidence="7">
    <location>
        <begin position="157"/>
        <end position="190"/>
    </location>
</feature>
<keyword evidence="3" id="KW-1003">Cell membrane</keyword>
<proteinExistence type="inferred from homology"/>
<comment type="subcellular location">
    <subcellularLocation>
        <location evidence="1 7">Cell membrane</location>
        <topology evidence="1 7">Multi-pass membrane protein</topology>
    </subcellularLocation>
</comment>
<feature type="compositionally biased region" description="Low complexity" evidence="8">
    <location>
        <begin position="1"/>
        <end position="14"/>
    </location>
</feature>
<dbReference type="Pfam" id="PF00528">
    <property type="entry name" value="BPD_transp_1"/>
    <property type="match status" value="1"/>
</dbReference>
<evidence type="ECO:0000256" key="3">
    <source>
        <dbReference type="ARBA" id="ARBA00022475"/>
    </source>
</evidence>
<dbReference type="EMBL" id="JBBIAA010000001">
    <property type="protein sequence ID" value="MEJ5943754.1"/>
    <property type="molecule type" value="Genomic_DNA"/>
</dbReference>
<dbReference type="RefSeq" id="WP_339573146.1">
    <property type="nucleotide sequence ID" value="NZ_JBBIAA010000001.1"/>
</dbReference>
<evidence type="ECO:0000256" key="2">
    <source>
        <dbReference type="ARBA" id="ARBA00022448"/>
    </source>
</evidence>
<dbReference type="SUPFAM" id="SSF161098">
    <property type="entry name" value="MetI-like"/>
    <property type="match status" value="1"/>
</dbReference>
<evidence type="ECO:0000259" key="9">
    <source>
        <dbReference type="PROSITE" id="PS50928"/>
    </source>
</evidence>
<sequence length="320" mass="32976">MAAPTSRPAPGVAPGRPPAGPDPSDSGGAGDVEAVEQVEDRASSARDTWRAFRRQPLGVLSLGVLALLVVVAVLAPALAPYPAGTGPSVLAAPSGQAWFGTDSLGRDVFGEVVWGTRSSLLVAAGASVLAIVLGTLVAVVGAWWRRADAVVGLVVDLVLSLPVLPLMILVAALVGPSTTTIVLVIAAFSWPEVTRVVRSLALTVVQLPYMDAARLLTPSATWIITRHLLPAVTPVVVVSVVLTASRAVLSAAGLAFLGLGDPSTWSWGRILFEAQQAGAMSSAWWLTLFPSLAILALVLAATLASIAFNDARDPRSGARR</sequence>
<feature type="transmembrane region" description="Helical" evidence="7">
    <location>
        <begin position="283"/>
        <end position="308"/>
    </location>
</feature>
<comment type="caution">
    <text evidence="10">The sequence shown here is derived from an EMBL/GenBank/DDBJ whole genome shotgun (WGS) entry which is preliminary data.</text>
</comment>
<evidence type="ECO:0000313" key="10">
    <source>
        <dbReference type="EMBL" id="MEJ5943754.1"/>
    </source>
</evidence>
<dbReference type="PROSITE" id="PS50928">
    <property type="entry name" value="ABC_TM1"/>
    <property type="match status" value="1"/>
</dbReference>
<gene>
    <name evidence="10" type="ORF">WDZ17_00410</name>
</gene>
<organism evidence="10 11">
    <name type="scientific">Pseudokineococcus basanitobsidens</name>
    <dbReference type="NCBI Taxonomy" id="1926649"/>
    <lineage>
        <taxon>Bacteria</taxon>
        <taxon>Bacillati</taxon>
        <taxon>Actinomycetota</taxon>
        <taxon>Actinomycetes</taxon>
        <taxon>Kineosporiales</taxon>
        <taxon>Kineosporiaceae</taxon>
        <taxon>Pseudokineococcus</taxon>
    </lineage>
</organism>
<dbReference type="CDD" id="cd06261">
    <property type="entry name" value="TM_PBP2"/>
    <property type="match status" value="1"/>
</dbReference>
<name>A0ABU8RFA4_9ACTN</name>
<keyword evidence="2 7" id="KW-0813">Transport</keyword>
<keyword evidence="6 7" id="KW-0472">Membrane</keyword>
<evidence type="ECO:0000256" key="7">
    <source>
        <dbReference type="RuleBase" id="RU363032"/>
    </source>
</evidence>
<evidence type="ECO:0000256" key="6">
    <source>
        <dbReference type="ARBA" id="ARBA00023136"/>
    </source>
</evidence>
<dbReference type="Proteomes" id="UP001387100">
    <property type="component" value="Unassembled WGS sequence"/>
</dbReference>
<reference evidence="10 11" key="1">
    <citation type="journal article" date="2017" name="Int. J. Syst. Evol. Microbiol.">
        <title>Pseudokineococcus basanitobsidens sp. nov., isolated from volcanic rock.</title>
        <authorList>
            <person name="Lee D.W."/>
            <person name="Park M.Y."/>
            <person name="Kim J.J."/>
            <person name="Kim B.S."/>
        </authorList>
    </citation>
    <scope>NUCLEOTIDE SEQUENCE [LARGE SCALE GENOMIC DNA]</scope>
    <source>
        <strain evidence="10 11">DSM 103726</strain>
    </source>
</reference>
<feature type="transmembrane region" description="Helical" evidence="7">
    <location>
        <begin position="57"/>
        <end position="79"/>
    </location>
</feature>
<dbReference type="InterPro" id="IPR000515">
    <property type="entry name" value="MetI-like"/>
</dbReference>
<evidence type="ECO:0000313" key="11">
    <source>
        <dbReference type="Proteomes" id="UP001387100"/>
    </source>
</evidence>
<protein>
    <submittedName>
        <fullName evidence="10">ABC transporter permease</fullName>
    </submittedName>
</protein>
<evidence type="ECO:0000256" key="8">
    <source>
        <dbReference type="SAM" id="MobiDB-lite"/>
    </source>
</evidence>
<feature type="transmembrane region" description="Helical" evidence="7">
    <location>
        <begin position="120"/>
        <end position="145"/>
    </location>
</feature>
<dbReference type="InterPro" id="IPR050366">
    <property type="entry name" value="BP-dependent_transpt_permease"/>
</dbReference>
<evidence type="ECO:0000256" key="1">
    <source>
        <dbReference type="ARBA" id="ARBA00004651"/>
    </source>
</evidence>
<comment type="similarity">
    <text evidence="7">Belongs to the binding-protein-dependent transport system permease family.</text>
</comment>
<keyword evidence="11" id="KW-1185">Reference proteome</keyword>
<evidence type="ECO:0000256" key="5">
    <source>
        <dbReference type="ARBA" id="ARBA00022989"/>
    </source>
</evidence>
<dbReference type="PANTHER" id="PTHR43386:SF1">
    <property type="entry name" value="D,D-DIPEPTIDE TRANSPORT SYSTEM PERMEASE PROTEIN DDPC-RELATED"/>
    <property type="match status" value="1"/>
</dbReference>
<dbReference type="InterPro" id="IPR035906">
    <property type="entry name" value="MetI-like_sf"/>
</dbReference>
<keyword evidence="4 7" id="KW-0812">Transmembrane</keyword>
<keyword evidence="5 7" id="KW-1133">Transmembrane helix</keyword>
<dbReference type="Gene3D" id="1.10.3720.10">
    <property type="entry name" value="MetI-like"/>
    <property type="match status" value="1"/>
</dbReference>
<feature type="transmembrane region" description="Helical" evidence="7">
    <location>
        <begin position="228"/>
        <end position="257"/>
    </location>
</feature>
<dbReference type="InterPro" id="IPR025966">
    <property type="entry name" value="OppC_N"/>
</dbReference>
<dbReference type="Pfam" id="PF12911">
    <property type="entry name" value="OppC_N"/>
    <property type="match status" value="1"/>
</dbReference>